<reference evidence="1" key="1">
    <citation type="submission" date="2022-08" db="UniProtKB">
        <authorList>
            <consortium name="EnsemblMetazoa"/>
        </authorList>
    </citation>
    <scope>IDENTIFICATION</scope>
    <source>
        <strain evidence="1">05x7-T-G4-1.051#20</strain>
    </source>
</reference>
<evidence type="ECO:0000313" key="1">
    <source>
        <dbReference type="EnsemblMetazoa" id="G26726.1:cds"/>
    </source>
</evidence>
<organism evidence="1 2">
    <name type="scientific">Magallana gigas</name>
    <name type="common">Pacific oyster</name>
    <name type="synonym">Crassostrea gigas</name>
    <dbReference type="NCBI Taxonomy" id="29159"/>
    <lineage>
        <taxon>Eukaryota</taxon>
        <taxon>Metazoa</taxon>
        <taxon>Spiralia</taxon>
        <taxon>Lophotrochozoa</taxon>
        <taxon>Mollusca</taxon>
        <taxon>Bivalvia</taxon>
        <taxon>Autobranchia</taxon>
        <taxon>Pteriomorphia</taxon>
        <taxon>Ostreida</taxon>
        <taxon>Ostreoidea</taxon>
        <taxon>Ostreidae</taxon>
        <taxon>Magallana</taxon>
    </lineage>
</organism>
<name>A0A8W8L536_MAGGI</name>
<dbReference type="SUPFAM" id="SSF53067">
    <property type="entry name" value="Actin-like ATPase domain"/>
    <property type="match status" value="1"/>
</dbReference>
<dbReference type="EnsemblMetazoa" id="G26726.1">
    <property type="protein sequence ID" value="G26726.1:cds"/>
    <property type="gene ID" value="G26726"/>
</dbReference>
<evidence type="ECO:0000313" key="2">
    <source>
        <dbReference type="Proteomes" id="UP000005408"/>
    </source>
</evidence>
<proteinExistence type="predicted"/>
<keyword evidence="2" id="KW-1185">Reference proteome</keyword>
<dbReference type="InterPro" id="IPR043129">
    <property type="entry name" value="ATPase_NBD"/>
</dbReference>
<dbReference type="Proteomes" id="UP000005408">
    <property type="component" value="Unassembled WGS sequence"/>
</dbReference>
<dbReference type="PANTHER" id="PTHR14187:SF5">
    <property type="entry name" value="HEAT SHOCK 70 KDA PROTEIN 12A"/>
    <property type="match status" value="1"/>
</dbReference>
<dbReference type="PANTHER" id="PTHR14187">
    <property type="entry name" value="ALPHA KINASE/ELONGATION FACTOR 2 KINASE"/>
    <property type="match status" value="1"/>
</dbReference>
<evidence type="ECO:0008006" key="3">
    <source>
        <dbReference type="Google" id="ProtNLM"/>
    </source>
</evidence>
<accession>A0A8W8L536</accession>
<protein>
    <recommendedName>
        <fullName evidence="3">Heat shock 70 kDa protein 12B</fullName>
    </recommendedName>
</protein>
<sequence length="404" mass="46537">MGNSKLYINFDFRWKYAGALFLPGVRGFTAGLFFRWEKLCEGGGGKSMLQRTRANITVHHKCEDKTLDEVLPTSVGLWAGKSVDDKFIKFLSELVGETAWEEFKMEHKEEFLEIIQNIHAKKKLIKPNESGNTRIIIPRVLQDLSKKSHGVKTFNAVIQKKDVHRNVMDFEVGKLVLDNHFFRGFFKKTIDGIVKHIDEIFQESRAKDVKIIVMVGSFSRCLLVQDAIKKNFCNLSIIVPKQCELAVLKGAVYFGHISDAIPRRSARLTYGFQTWPEFNEDIHPEEKRVEWGKSSRCRDVFLKIVTKGDKIMKGFTKSQVFRVPYNRENVLECGLFISEKKNLMFVDDPDCKLLGTLQVPFSPNKQNSETLVEEKLLFGETELIFTAEDIYSGLKYEIRFDLNN</sequence>
<dbReference type="AlphaFoldDB" id="A0A8W8L536"/>